<name>A0A0A0E9Y6_9RHOB</name>
<dbReference type="Pfam" id="PF02632">
    <property type="entry name" value="BioY"/>
    <property type="match status" value="1"/>
</dbReference>
<dbReference type="PANTHER" id="PTHR34295">
    <property type="entry name" value="BIOTIN TRANSPORTER BIOY"/>
    <property type="match status" value="1"/>
</dbReference>
<gene>
    <name evidence="4" type="ORF">ATO9_20360</name>
</gene>
<feature type="transmembrane region" description="Helical" evidence="3">
    <location>
        <begin position="18"/>
        <end position="36"/>
    </location>
</feature>
<keyword evidence="3" id="KW-0812">Transmembrane</keyword>
<evidence type="ECO:0000256" key="3">
    <source>
        <dbReference type="SAM" id="Phobius"/>
    </source>
</evidence>
<dbReference type="GO" id="GO:0005886">
    <property type="term" value="C:plasma membrane"/>
    <property type="evidence" value="ECO:0007669"/>
    <property type="project" value="UniProtKB-SubCell"/>
</dbReference>
<keyword evidence="2" id="KW-0813">Transport</keyword>
<organism evidence="4 5">
    <name type="scientific">Pseudooceanicola atlanticus</name>
    <dbReference type="NCBI Taxonomy" id="1461694"/>
    <lineage>
        <taxon>Bacteria</taxon>
        <taxon>Pseudomonadati</taxon>
        <taxon>Pseudomonadota</taxon>
        <taxon>Alphaproteobacteria</taxon>
        <taxon>Rhodobacterales</taxon>
        <taxon>Paracoccaceae</taxon>
        <taxon>Pseudooceanicola</taxon>
    </lineage>
</organism>
<evidence type="ECO:0000313" key="4">
    <source>
        <dbReference type="EMBL" id="KGM47025.1"/>
    </source>
</evidence>
<keyword evidence="2 3" id="KW-0472">Membrane</keyword>
<dbReference type="OrthoDB" id="9803495at2"/>
<evidence type="ECO:0000256" key="1">
    <source>
        <dbReference type="ARBA" id="ARBA00010692"/>
    </source>
</evidence>
<feature type="transmembrane region" description="Helical" evidence="3">
    <location>
        <begin position="161"/>
        <end position="182"/>
    </location>
</feature>
<dbReference type="AlphaFoldDB" id="A0A0A0E9Y6"/>
<comment type="subcellular location">
    <subcellularLocation>
        <location evidence="2">Cell membrane</location>
        <topology evidence="2">Multi-pass membrane protein</topology>
    </subcellularLocation>
</comment>
<dbReference type="RefSeq" id="WP_043753595.1">
    <property type="nucleotide sequence ID" value="NZ_AQQX01000015.1"/>
</dbReference>
<dbReference type="PANTHER" id="PTHR34295:SF1">
    <property type="entry name" value="BIOTIN TRANSPORTER BIOY"/>
    <property type="match status" value="1"/>
</dbReference>
<dbReference type="InterPro" id="IPR003784">
    <property type="entry name" value="BioY"/>
</dbReference>
<accession>A0A0A0E9Y6</accession>
<comment type="similarity">
    <text evidence="1 2">Belongs to the BioY family.</text>
</comment>
<dbReference type="eggNOG" id="COG1268">
    <property type="taxonomic scope" value="Bacteria"/>
</dbReference>
<feature type="transmembrane region" description="Helical" evidence="3">
    <location>
        <begin position="48"/>
        <end position="71"/>
    </location>
</feature>
<dbReference type="GO" id="GO:0015225">
    <property type="term" value="F:biotin transmembrane transporter activity"/>
    <property type="evidence" value="ECO:0007669"/>
    <property type="project" value="UniProtKB-UniRule"/>
</dbReference>
<dbReference type="EMBL" id="AQQX01000015">
    <property type="protein sequence ID" value="KGM47025.1"/>
    <property type="molecule type" value="Genomic_DNA"/>
</dbReference>
<feature type="transmembrane region" description="Helical" evidence="3">
    <location>
        <begin position="127"/>
        <end position="149"/>
    </location>
</feature>
<protein>
    <recommendedName>
        <fullName evidence="2">Biotin transporter</fullName>
    </recommendedName>
</protein>
<proteinExistence type="inferred from homology"/>
<sequence length="188" mass="19659">MNLETTQSQTLAKLTQEISIILVGTILLTLSAKIVVPFYPVPMSTQTLVVLGLGLFLGPVRSSLVVVTYLFEGLLGLPVFAGTPPALAGPAYIAGPTGGYLVGFALAAAAAGWIVQALQGLRPAFRASVAVFLGSIVMYCAGLLWLGGFVGYGEKLLNAGLYPFLLGDLTKATIAVVLYTAYHNRRAV</sequence>
<keyword evidence="2" id="KW-1003">Cell membrane</keyword>
<dbReference type="Proteomes" id="UP000030004">
    <property type="component" value="Unassembled WGS sequence"/>
</dbReference>
<dbReference type="Gene3D" id="1.10.1760.20">
    <property type="match status" value="1"/>
</dbReference>
<reference evidence="4 5" key="1">
    <citation type="journal article" date="2015" name="Antonie Van Leeuwenhoek">
        <title>Pseudooceanicola atlanticus gen. nov. sp. nov., isolated from surface seawater of the Atlantic Ocean and reclassification of Oceanicola batsensis, Oceanicola marinus, Oceanicola nitratireducens, Oceanicola nanhaiensis, Oceanicola antarcticus and Oceanicola flagellatus, as Pseudooceanicola batsensis comb. nov., Pseudooceanicola marinus comb. nov., Pseudooceanicola nitratireducens comb. nov., Pseudooceanicola nanhaiensis comb. nov., Pseudooceanicola antarcticus comb. nov., and Pseudooceanicola flagellatus comb. nov.</title>
        <authorList>
            <person name="Lai Q."/>
            <person name="Li G."/>
            <person name="Liu X."/>
            <person name="Du Y."/>
            <person name="Sun F."/>
            <person name="Shao Z."/>
        </authorList>
    </citation>
    <scope>NUCLEOTIDE SEQUENCE [LARGE SCALE GENOMIC DNA]</scope>
    <source>
        <strain evidence="4 5">22II-s11g</strain>
    </source>
</reference>
<keyword evidence="3" id="KW-1133">Transmembrane helix</keyword>
<dbReference type="PIRSF" id="PIRSF016661">
    <property type="entry name" value="BioY"/>
    <property type="match status" value="1"/>
</dbReference>
<keyword evidence="5" id="KW-1185">Reference proteome</keyword>
<evidence type="ECO:0000313" key="5">
    <source>
        <dbReference type="Proteomes" id="UP000030004"/>
    </source>
</evidence>
<feature type="transmembrane region" description="Helical" evidence="3">
    <location>
        <begin position="91"/>
        <end position="115"/>
    </location>
</feature>
<evidence type="ECO:0000256" key="2">
    <source>
        <dbReference type="PIRNR" id="PIRNR016661"/>
    </source>
</evidence>
<comment type="caution">
    <text evidence="4">The sequence shown here is derived from an EMBL/GenBank/DDBJ whole genome shotgun (WGS) entry which is preliminary data.</text>
</comment>
<dbReference type="STRING" id="1461694.ATO9_20360"/>